<dbReference type="CDD" id="cd06588">
    <property type="entry name" value="PhnB_like"/>
    <property type="match status" value="2"/>
</dbReference>
<sequence length="281" mass="31422">MEAAEFYVSIFPNSHVEYTTLLHDTPSGDTEIVSFELVGRRFNAISAGPLFQFNPSISFTVHCATVEEVEGLWARLVEGGEVLIPLAPNPFAQRYGWLQDRYGVSWQLATSSAPADELPTLFPSLLFVGENYGRAEEAVHFYTSVFKNSAIGAIVRYGPGQTLDREDAVLLADFVLENQRFTLGESGFPHNFSFSGAISFIVNCEDQEEIDYYWERLSAVPEAEQCGWLQDRYGVSWQIVPTAMDEMMRTGTPEQIARVTQAFLPMKKFDLAALEQAFLAA</sequence>
<proteinExistence type="predicted"/>
<gene>
    <name evidence="2" type="ordered locus">CLDAP_33450</name>
</gene>
<dbReference type="PATRIC" id="fig|926550.5.peg.3612"/>
<keyword evidence="3" id="KW-1185">Reference proteome</keyword>
<dbReference type="PANTHER" id="PTHR33990">
    <property type="entry name" value="PROTEIN YJDN-RELATED"/>
    <property type="match status" value="1"/>
</dbReference>
<dbReference type="SUPFAM" id="SSF54593">
    <property type="entry name" value="Glyoxalase/Bleomycin resistance protein/Dihydroxybiphenyl dioxygenase"/>
    <property type="match status" value="2"/>
</dbReference>
<dbReference type="Pfam" id="PF06983">
    <property type="entry name" value="3-dmu-9_3-mt"/>
    <property type="match status" value="2"/>
</dbReference>
<dbReference type="EMBL" id="AP012337">
    <property type="protein sequence ID" value="BAM01385.1"/>
    <property type="molecule type" value="Genomic_DNA"/>
</dbReference>
<dbReference type="Gene3D" id="3.10.180.10">
    <property type="entry name" value="2,3-Dihydroxybiphenyl 1,2-Dioxygenase, domain 1"/>
    <property type="match status" value="1"/>
</dbReference>
<dbReference type="Proteomes" id="UP000007880">
    <property type="component" value="Chromosome"/>
</dbReference>
<organism evidence="2 3">
    <name type="scientific">Caldilinea aerophila (strain DSM 14535 / JCM 11387 / NBRC 104270 / STL-6-O1)</name>
    <dbReference type="NCBI Taxonomy" id="926550"/>
    <lineage>
        <taxon>Bacteria</taxon>
        <taxon>Bacillati</taxon>
        <taxon>Chloroflexota</taxon>
        <taxon>Caldilineae</taxon>
        <taxon>Caldilineales</taxon>
        <taxon>Caldilineaceae</taxon>
        <taxon>Caldilinea</taxon>
    </lineage>
</organism>
<feature type="domain" description="PhnB-like" evidence="1">
    <location>
        <begin position="122"/>
        <end position="240"/>
    </location>
</feature>
<feature type="domain" description="PhnB-like" evidence="1">
    <location>
        <begin position="2"/>
        <end position="108"/>
    </location>
</feature>
<dbReference type="eggNOG" id="COG3865">
    <property type="taxonomic scope" value="Bacteria"/>
</dbReference>
<dbReference type="InterPro" id="IPR029068">
    <property type="entry name" value="Glyas_Bleomycin-R_OHBP_Dase"/>
</dbReference>
<dbReference type="Gene3D" id="3.30.720.100">
    <property type="match status" value="1"/>
</dbReference>
<evidence type="ECO:0000313" key="2">
    <source>
        <dbReference type="EMBL" id="BAM01385.1"/>
    </source>
</evidence>
<reference evidence="2 3" key="1">
    <citation type="submission" date="2012-02" db="EMBL/GenBank/DDBJ databases">
        <title>Complete genome sequence of Caldilinea aerophila DSM 14535 (= NBRC 102666).</title>
        <authorList>
            <person name="Oguchi A."/>
            <person name="Hosoyama A."/>
            <person name="Sekine M."/>
            <person name="Fukai R."/>
            <person name="Kato Y."/>
            <person name="Nakamura S."/>
            <person name="Hanada S."/>
            <person name="Yamazaki S."/>
            <person name="Fujita N."/>
        </authorList>
    </citation>
    <scope>NUCLEOTIDE SEQUENCE [LARGE SCALE GENOMIC DNA]</scope>
    <source>
        <strain evidence="3">DSM 14535 / JCM 11387 / NBRC 104270 / STL-6-O1</strain>
    </source>
</reference>
<protein>
    <recommendedName>
        <fullName evidence="1">PhnB-like domain-containing protein</fullName>
    </recommendedName>
</protein>
<dbReference type="AlphaFoldDB" id="I0I7Z7"/>
<dbReference type="STRING" id="926550.CLDAP_33450"/>
<dbReference type="HOGENOM" id="CLU_054535_0_0_0"/>
<dbReference type="KEGG" id="cap:CLDAP_33450"/>
<dbReference type="Gene3D" id="3.30.720.110">
    <property type="match status" value="1"/>
</dbReference>
<accession>I0I7Z7</accession>
<name>I0I7Z7_CALAS</name>
<evidence type="ECO:0000259" key="1">
    <source>
        <dbReference type="Pfam" id="PF06983"/>
    </source>
</evidence>
<evidence type="ECO:0000313" key="3">
    <source>
        <dbReference type="Proteomes" id="UP000007880"/>
    </source>
</evidence>
<dbReference type="InterPro" id="IPR028973">
    <property type="entry name" value="PhnB-like"/>
</dbReference>